<evidence type="ECO:0000313" key="3">
    <source>
        <dbReference type="Proteomes" id="UP000230233"/>
    </source>
</evidence>
<organism evidence="2 3">
    <name type="scientific">Caenorhabditis nigoni</name>
    <dbReference type="NCBI Taxonomy" id="1611254"/>
    <lineage>
        <taxon>Eukaryota</taxon>
        <taxon>Metazoa</taxon>
        <taxon>Ecdysozoa</taxon>
        <taxon>Nematoda</taxon>
        <taxon>Chromadorea</taxon>
        <taxon>Rhabditida</taxon>
        <taxon>Rhabditina</taxon>
        <taxon>Rhabditomorpha</taxon>
        <taxon>Rhabditoidea</taxon>
        <taxon>Rhabditidae</taxon>
        <taxon>Peloderinae</taxon>
        <taxon>Caenorhabditis</taxon>
    </lineage>
</organism>
<dbReference type="SUPFAM" id="SSF81321">
    <property type="entry name" value="Family A G protein-coupled receptor-like"/>
    <property type="match status" value="1"/>
</dbReference>
<feature type="transmembrane region" description="Helical" evidence="1">
    <location>
        <begin position="151"/>
        <end position="169"/>
    </location>
</feature>
<evidence type="ECO:0000313" key="2">
    <source>
        <dbReference type="EMBL" id="PIC24870.1"/>
    </source>
</evidence>
<comment type="caution">
    <text evidence="2">The sequence shown here is derived from an EMBL/GenBank/DDBJ whole genome shotgun (WGS) entry which is preliminary data.</text>
</comment>
<proteinExistence type="predicted"/>
<dbReference type="AlphaFoldDB" id="A0A2G5TC89"/>
<sequence>MPMFEMSLFYPLTHNLNLWPDAYGCPVDFQKSNISWPIYGTYLMTSGIIFMILYIPCFISLIKHKGKTPAYQLMLILAVIDILSLFTSSLASGFLSFYGIHFCDSPLFFFIIGDFASGAWMTGCLASILLGMERCTETNPKFLFSFLFEKNVFRVVKFVLLGYGIYSMVFNKPLFFNPDCSCFLFDPMIGKDIVLQGVILCFFHASAALIYEYMQHFYSPQWLIITGHVVWQWSSGCLCIAYLTLNRTIRDAVLKMVLPKFIRKKLGLYIGVEEHLALENGSGSLGIGGKLGINPGGPAVKVDNFFPG</sequence>
<dbReference type="EMBL" id="PDUG01000005">
    <property type="protein sequence ID" value="PIC24870.1"/>
    <property type="molecule type" value="Genomic_DNA"/>
</dbReference>
<keyword evidence="1" id="KW-0472">Membrane</keyword>
<feature type="transmembrane region" description="Helical" evidence="1">
    <location>
        <begin position="193"/>
        <end position="211"/>
    </location>
</feature>
<feature type="transmembrane region" description="Helical" evidence="1">
    <location>
        <begin position="73"/>
        <end position="95"/>
    </location>
</feature>
<feature type="transmembrane region" description="Helical" evidence="1">
    <location>
        <begin position="223"/>
        <end position="245"/>
    </location>
</feature>
<dbReference type="STRING" id="1611254.A0A2G5TC89"/>
<dbReference type="PANTHER" id="PTHR23021">
    <property type="entry name" value="SERPENTINE RECEPTOR, CLASS T"/>
    <property type="match status" value="1"/>
</dbReference>
<keyword evidence="1" id="KW-1133">Transmembrane helix</keyword>
<reference evidence="3" key="1">
    <citation type="submission" date="2017-10" db="EMBL/GenBank/DDBJ databases">
        <title>Rapid genome shrinkage in a self-fertile nematode reveals novel sperm competition proteins.</title>
        <authorList>
            <person name="Yin D."/>
            <person name="Schwarz E.M."/>
            <person name="Thomas C.G."/>
            <person name="Felde R.L."/>
            <person name="Korf I.F."/>
            <person name="Cutter A.D."/>
            <person name="Schartner C.M."/>
            <person name="Ralston E.J."/>
            <person name="Meyer B.J."/>
            <person name="Haag E.S."/>
        </authorList>
    </citation>
    <scope>NUCLEOTIDE SEQUENCE [LARGE SCALE GENOMIC DNA]</scope>
    <source>
        <strain evidence="3">JU1422</strain>
    </source>
</reference>
<dbReference type="Pfam" id="PF10321">
    <property type="entry name" value="7TM_GPCR_Srt"/>
    <property type="match status" value="1"/>
</dbReference>
<dbReference type="InterPro" id="IPR019425">
    <property type="entry name" value="7TM_GPCR_serpentine_rcpt_Srt"/>
</dbReference>
<feature type="transmembrane region" description="Helical" evidence="1">
    <location>
        <begin position="39"/>
        <end position="61"/>
    </location>
</feature>
<dbReference type="OrthoDB" id="5851109at2759"/>
<name>A0A2G5TC89_9PELO</name>
<dbReference type="PANTHER" id="PTHR23021:SF19">
    <property type="entry name" value="SERPENTINE RECEPTOR, CLASS T"/>
    <property type="match status" value="1"/>
</dbReference>
<feature type="transmembrane region" description="Helical" evidence="1">
    <location>
        <begin position="107"/>
        <end position="130"/>
    </location>
</feature>
<evidence type="ECO:0000256" key="1">
    <source>
        <dbReference type="SAM" id="Phobius"/>
    </source>
</evidence>
<keyword evidence="1" id="KW-0812">Transmembrane</keyword>
<dbReference type="Proteomes" id="UP000230233">
    <property type="component" value="Chromosome V"/>
</dbReference>
<keyword evidence="3" id="KW-1185">Reference proteome</keyword>
<gene>
    <name evidence="2" type="primary">Cnig_chr_V.g18018</name>
    <name evidence="2" type="ORF">B9Z55_018018</name>
</gene>
<protein>
    <submittedName>
        <fullName evidence="2">Uncharacterized protein</fullName>
    </submittedName>
</protein>
<accession>A0A2G5TC89</accession>